<proteinExistence type="predicted"/>
<reference evidence="2" key="1">
    <citation type="journal article" date="2018" name="BMC Genomics">
        <title>Genomic insights into host adaptation between the wheat stripe rust pathogen (Puccinia striiformis f. sp. tritici) and the barley stripe rust pathogen (Puccinia striiformis f. sp. hordei).</title>
        <authorList>
            <person name="Xia C."/>
            <person name="Wang M."/>
            <person name="Yin C."/>
            <person name="Cornejo O.E."/>
            <person name="Hulbert S.H."/>
            <person name="Chen X."/>
        </authorList>
    </citation>
    <scope>NUCLEOTIDE SEQUENCE [LARGE SCALE GENOMIC DNA]</scope>
    <source>
        <strain evidence="2">93-210</strain>
    </source>
</reference>
<keyword evidence="2" id="KW-1185">Reference proteome</keyword>
<gene>
    <name evidence="1" type="ORF">MJO28_008326</name>
</gene>
<evidence type="ECO:0000313" key="1">
    <source>
        <dbReference type="EMBL" id="KAI7949505.1"/>
    </source>
</evidence>
<sequence length="986" mass="108715">MACGRRLAATSTAGSGNNTDHKNSRLSLAAPPNASAQKRRRQGTASPAGSGLPSSVGTVPARTHQPPNNRPRKLPPKPTKPVKRSVFHPSRNKTVVSKTPGSAATPDGEPSEVYGYDQDSEVEIEQIESKARNQKADDDNEDNFSFESWFLNQILVIWQVRHALPWSRIKDAELRAAFLYANKDARLYLQRWSADEAKQLYAGLRKKVFEELDNLDTTFTLIHDVWTTKGNRFAFIGAAVTYINSNWQFVVRHLALKMIPWKHKGELLARPIVNLLKKPQTTDSGSNNNTMASTMYELFDLYSDGQSTWDPTSMHIRCACHKFALIVNGGLQALTLKILPPAKIKQLVLGFFPVLGKLPEEVNQLADIPEENEGEEAYKSDYGNADDEGSHTESESEVHPDNKEEAEPPQAQSVNTNERTSRSDPAQTGSARHIKSAKLRALTDQLDVVIKQITRSVAQRSLFEQTAKSMGIQSVLRFPVHPKSESAAPDRYASLKNSGSAALPGAQKRKRSARIALSLPESASGSGAAHHTTLVALLKSLPRFLCAAAPRIGSAHAALLALSAAAVLHIPLLRRLAFPSALPSNHLQTIIPPCPYPMASEKLPDDVPSTPPNTSEDPSVPQSTRRESSRIHTPISRPGFIRTASDSRRALIGIPNEQHRRPSITADSHPVTEDPRGGTKSDDEEVEPQATSQRRVTKKVASKVHQVSKRTGKGIETREGDGPKLPMVLYEYARLLASLEKKKIAADSTALERMFYPMITITKKYLDLAAVHCDAVIMATFLHPAWRMMLFTDRYPVHLQRINKLILDVFTDREALLKTQQPDPSPPKCTQSEANASGIDSDSDGDAFNYYPTTGDTLDINTELDQYNSGEFPLDKKGCVLGWWKAHSKDFPVLSSLARDYLACAASSASVELTFPAAARVCATGRSSLAIRTIERCISSHMWLRDSVRVGGLFADCQALIDDGLKNPKFARYTVKPVKKSRDIRR</sequence>
<comment type="caution">
    <text evidence="1">The sequence shown here is derived from an EMBL/GenBank/DDBJ whole genome shotgun (WGS) entry which is preliminary data.</text>
</comment>
<reference evidence="1 2" key="3">
    <citation type="journal article" date="2022" name="Microbiol. Spectr.">
        <title>Folding features and dynamics of 3D genome architecture in plant fungal pathogens.</title>
        <authorList>
            <person name="Xia C."/>
        </authorList>
    </citation>
    <scope>NUCLEOTIDE SEQUENCE [LARGE SCALE GENOMIC DNA]</scope>
    <source>
        <strain evidence="1 2">93-210</strain>
    </source>
</reference>
<dbReference type="Proteomes" id="UP001060170">
    <property type="component" value="Chromosome 8"/>
</dbReference>
<accession>A0ACC0EC70</accession>
<protein>
    <submittedName>
        <fullName evidence="1">Uncharacterized protein</fullName>
    </submittedName>
</protein>
<evidence type="ECO:0000313" key="2">
    <source>
        <dbReference type="Proteomes" id="UP001060170"/>
    </source>
</evidence>
<dbReference type="EMBL" id="CM045872">
    <property type="protein sequence ID" value="KAI7949505.1"/>
    <property type="molecule type" value="Genomic_DNA"/>
</dbReference>
<organism evidence="1 2">
    <name type="scientific">Puccinia striiformis f. sp. tritici</name>
    <dbReference type="NCBI Taxonomy" id="168172"/>
    <lineage>
        <taxon>Eukaryota</taxon>
        <taxon>Fungi</taxon>
        <taxon>Dikarya</taxon>
        <taxon>Basidiomycota</taxon>
        <taxon>Pucciniomycotina</taxon>
        <taxon>Pucciniomycetes</taxon>
        <taxon>Pucciniales</taxon>
        <taxon>Pucciniaceae</taxon>
        <taxon>Puccinia</taxon>
    </lineage>
</organism>
<name>A0ACC0EC70_9BASI</name>
<reference evidence="2" key="2">
    <citation type="journal article" date="2018" name="Mol. Plant Microbe Interact.">
        <title>Genome sequence resources for the wheat stripe rust pathogen (Puccinia striiformis f. sp. tritici) and the barley stripe rust pathogen (Puccinia striiformis f. sp. hordei).</title>
        <authorList>
            <person name="Xia C."/>
            <person name="Wang M."/>
            <person name="Yin C."/>
            <person name="Cornejo O.E."/>
            <person name="Hulbert S.H."/>
            <person name="Chen X."/>
        </authorList>
    </citation>
    <scope>NUCLEOTIDE SEQUENCE [LARGE SCALE GENOMIC DNA]</scope>
    <source>
        <strain evidence="2">93-210</strain>
    </source>
</reference>